<dbReference type="EMBL" id="CP002458">
    <property type="protein sequence ID" value="ADV34263.1"/>
    <property type="molecule type" value="Genomic_DNA"/>
</dbReference>
<proteinExistence type="predicted"/>
<dbReference type="Proteomes" id="UP000007473">
    <property type="component" value="Chromosome"/>
</dbReference>
<gene>
    <name evidence="1" type="ordered locus">MfeM64YM_0258</name>
</gene>
<evidence type="ECO:0000313" key="2">
    <source>
        <dbReference type="Proteomes" id="UP000007473"/>
    </source>
</evidence>
<organism evidence="1 2">
    <name type="scientific">Mycoplasmopsis fermentans (strain M64)</name>
    <name type="common">Mycoplasma fermentans</name>
    <dbReference type="NCBI Taxonomy" id="943945"/>
    <lineage>
        <taxon>Bacteria</taxon>
        <taxon>Bacillati</taxon>
        <taxon>Mycoplasmatota</taxon>
        <taxon>Mycoplasmoidales</taxon>
        <taxon>Metamycoplasmataceae</taxon>
        <taxon>Mycoplasmopsis</taxon>
    </lineage>
</organism>
<dbReference type="AlphaFoldDB" id="A0AB32XAT7"/>
<reference evidence="1 2" key="1">
    <citation type="journal article" date="2011" name="J. Bacteriol.">
        <title>Genome sequence of the repetitive-sequence-rich Mycoplasma fermentans strain M64.</title>
        <authorList>
            <person name="Shu H.W."/>
            <person name="Liu T.T."/>
            <person name="Chang H.Y."/>
            <person name="Liu Y.M."/>
            <person name="Wu K.M."/>
            <person name="Shu H.Y."/>
            <person name="Tsai S.F."/>
            <person name="Hsiao K.J."/>
            <person name="Hu W.S."/>
            <person name="Ng W.V."/>
        </authorList>
    </citation>
    <scope>NUCLEOTIDE SEQUENCE [LARGE SCALE GENOMIC DNA]</scope>
    <source>
        <strain evidence="1 2">M64</strain>
    </source>
</reference>
<protein>
    <submittedName>
        <fullName evidence="1">Uncharacterized protein</fullName>
    </submittedName>
</protein>
<evidence type="ECO:0000313" key="1">
    <source>
        <dbReference type="EMBL" id="ADV34263.1"/>
    </source>
</evidence>
<dbReference type="KEGG" id="mfm:MfeM64YM_0258"/>
<accession>A0AB32XAT7</accession>
<sequence>MKLMINKHFFASSKLLQSLNPFSAPPFF</sequence>
<name>A0AB32XAT7_MYCFM</name>